<dbReference type="PANTHER" id="PTHR12631">
    <property type="entry name" value="ALPHA-L-IDURONIDASE"/>
    <property type="match status" value="1"/>
</dbReference>
<comment type="caution">
    <text evidence="6">The sequence shown here is derived from an EMBL/GenBank/DDBJ whole genome shotgun (WGS) entry which is preliminary data.</text>
</comment>
<gene>
    <name evidence="6" type="ORF">Ato02nite_049270</name>
</gene>
<dbReference type="InterPro" id="IPR049166">
    <property type="entry name" value="GH39_cat"/>
</dbReference>
<keyword evidence="7" id="KW-1185">Reference proteome</keyword>
<evidence type="ECO:0000313" key="6">
    <source>
        <dbReference type="EMBL" id="GIM93134.1"/>
    </source>
</evidence>
<organism evidence="6 7">
    <name type="scientific">Paractinoplanes toevensis</name>
    <dbReference type="NCBI Taxonomy" id="571911"/>
    <lineage>
        <taxon>Bacteria</taxon>
        <taxon>Bacillati</taxon>
        <taxon>Actinomycetota</taxon>
        <taxon>Actinomycetes</taxon>
        <taxon>Micromonosporales</taxon>
        <taxon>Micromonosporaceae</taxon>
        <taxon>Paractinoplanes</taxon>
    </lineage>
</organism>
<dbReference type="SUPFAM" id="SSF51445">
    <property type="entry name" value="(Trans)glycosidases"/>
    <property type="match status" value="1"/>
</dbReference>
<evidence type="ECO:0000256" key="1">
    <source>
        <dbReference type="ARBA" id="ARBA00008875"/>
    </source>
</evidence>
<keyword evidence="3" id="KW-0326">Glycosidase</keyword>
<keyword evidence="2" id="KW-0378">Hydrolase</keyword>
<evidence type="ECO:0000256" key="2">
    <source>
        <dbReference type="ARBA" id="ARBA00022801"/>
    </source>
</evidence>
<evidence type="ECO:0000256" key="4">
    <source>
        <dbReference type="SAM" id="MobiDB-lite"/>
    </source>
</evidence>
<dbReference type="InterPro" id="IPR051923">
    <property type="entry name" value="Glycosyl_Hydrolase_39"/>
</dbReference>
<evidence type="ECO:0000313" key="7">
    <source>
        <dbReference type="Proteomes" id="UP000677082"/>
    </source>
</evidence>
<feature type="domain" description="Glycosyl hydrolases family 39 N-terminal catalytic" evidence="5">
    <location>
        <begin position="62"/>
        <end position="188"/>
    </location>
</feature>
<dbReference type="InterPro" id="IPR017853">
    <property type="entry name" value="GH"/>
</dbReference>
<dbReference type="AlphaFoldDB" id="A0A919TFF5"/>
<dbReference type="GO" id="GO:0004553">
    <property type="term" value="F:hydrolase activity, hydrolyzing O-glycosyl compounds"/>
    <property type="evidence" value="ECO:0007669"/>
    <property type="project" value="TreeGrafter"/>
</dbReference>
<evidence type="ECO:0000259" key="5">
    <source>
        <dbReference type="Pfam" id="PF01229"/>
    </source>
</evidence>
<accession>A0A919TFF5</accession>
<name>A0A919TFF5_9ACTN</name>
<sequence>MPGSDRQRPRPVLGVTHTQYTADGDSRADARARDYLAATPLAGNQHIMGWGALDPEPSPGVFDWHTLDGRVSLLRRTTDDPVITLCGAPDWMKGGRAGHTDWNELETAPREEHFDDFAALAATVARRYPQVRNYLVWNELKGFYDSARNDWDIEAYTKLYNRVYAAIKKVNPEIRIGGPYVVLDTWTDGDSPLTGPWGTVDSRAVAAIDYWMANKAGADFVAVDGSSRTRDGHFPGGDVAATAMFADATRWLRERTGLPVWWAEFYPDVDPALPASSPRRAAVALLALARTVTAGAEKILLWQPQEEDDLRSAALWADPRQSDGRLYPLAGPFAWLARAAEAGRPITADWADDVVRLGDGRSSVSMNAADGTVTYG</sequence>
<dbReference type="Gene3D" id="3.20.20.80">
    <property type="entry name" value="Glycosidases"/>
    <property type="match status" value="1"/>
</dbReference>
<comment type="similarity">
    <text evidence="1">Belongs to the glycosyl hydrolase 39 family.</text>
</comment>
<reference evidence="6 7" key="1">
    <citation type="submission" date="2021-03" db="EMBL/GenBank/DDBJ databases">
        <title>Whole genome shotgun sequence of Actinoplanes toevensis NBRC 105298.</title>
        <authorList>
            <person name="Komaki H."/>
            <person name="Tamura T."/>
        </authorList>
    </citation>
    <scope>NUCLEOTIDE SEQUENCE [LARGE SCALE GENOMIC DNA]</scope>
    <source>
        <strain evidence="6 7">NBRC 105298</strain>
    </source>
</reference>
<proteinExistence type="inferred from homology"/>
<dbReference type="Pfam" id="PF01229">
    <property type="entry name" value="Glyco_hydro_39"/>
    <property type="match status" value="1"/>
</dbReference>
<dbReference type="EMBL" id="BOQN01000063">
    <property type="protein sequence ID" value="GIM93134.1"/>
    <property type="molecule type" value="Genomic_DNA"/>
</dbReference>
<evidence type="ECO:0000256" key="3">
    <source>
        <dbReference type="ARBA" id="ARBA00023295"/>
    </source>
</evidence>
<protein>
    <recommendedName>
        <fullName evidence="5">Glycosyl hydrolases family 39 N-terminal catalytic domain-containing protein</fullName>
    </recommendedName>
</protein>
<dbReference type="Proteomes" id="UP000677082">
    <property type="component" value="Unassembled WGS sequence"/>
</dbReference>
<dbReference type="PANTHER" id="PTHR12631:SF10">
    <property type="entry name" value="BETA-XYLOSIDASE-LIKE PROTEIN-RELATED"/>
    <property type="match status" value="1"/>
</dbReference>
<feature type="region of interest" description="Disordered" evidence="4">
    <location>
        <begin position="1"/>
        <end position="27"/>
    </location>
</feature>